<evidence type="ECO:0000313" key="13">
    <source>
        <dbReference type="Proteomes" id="UP000569914"/>
    </source>
</evidence>
<keyword evidence="6 11" id="KW-0812">Transmembrane</keyword>
<dbReference type="GO" id="GO:0015087">
    <property type="term" value="F:cobalt ion transmembrane transporter activity"/>
    <property type="evidence" value="ECO:0007669"/>
    <property type="project" value="TreeGrafter"/>
</dbReference>
<keyword evidence="3" id="KW-0813">Transport</keyword>
<dbReference type="EMBL" id="JACCBU010000001">
    <property type="protein sequence ID" value="NYE72805.1"/>
    <property type="molecule type" value="Genomic_DNA"/>
</dbReference>
<keyword evidence="7" id="KW-0862">Zinc</keyword>
<evidence type="ECO:0000256" key="2">
    <source>
        <dbReference type="ARBA" id="ARBA00009765"/>
    </source>
</evidence>
<comment type="subcellular location">
    <subcellularLocation>
        <location evidence="1">Cell membrane</location>
        <topology evidence="1">Multi-pass membrane protein</topology>
    </subcellularLocation>
</comment>
<dbReference type="Proteomes" id="UP000569914">
    <property type="component" value="Unassembled WGS sequence"/>
</dbReference>
<name>A0A7Y9I9Y5_9ACTN</name>
<keyword evidence="8 11" id="KW-1133">Transmembrane helix</keyword>
<evidence type="ECO:0000256" key="8">
    <source>
        <dbReference type="ARBA" id="ARBA00022989"/>
    </source>
</evidence>
<comment type="caution">
    <text evidence="12">The sequence shown here is derived from an EMBL/GenBank/DDBJ whole genome shotgun (WGS) entry which is preliminary data.</text>
</comment>
<dbReference type="GO" id="GO:0000287">
    <property type="term" value="F:magnesium ion binding"/>
    <property type="evidence" value="ECO:0007669"/>
    <property type="project" value="TreeGrafter"/>
</dbReference>
<evidence type="ECO:0000256" key="5">
    <source>
        <dbReference type="ARBA" id="ARBA00022519"/>
    </source>
</evidence>
<evidence type="ECO:0000256" key="7">
    <source>
        <dbReference type="ARBA" id="ARBA00022833"/>
    </source>
</evidence>
<dbReference type="PANTHER" id="PTHR46494:SF3">
    <property type="entry name" value="ZINC TRANSPORT PROTEIN ZNTB"/>
    <property type="match status" value="1"/>
</dbReference>
<keyword evidence="5" id="KW-0997">Cell inner membrane</keyword>
<sequence length="336" mass="36775">MSTPRTSGVRVTPMSRVWTGQAVIAEDLDGDDLGDVLELHSGSVAWWVVPREPGLELRLRPLAQELDLDAGAIHDLLATDRRAKYETFGGTRLLITSVITVDRDAAELTADPLAMVITDRVLICLAGPGPATVRPARALVDDGDRLADGGVADALQVLVKCAVQSQADAVEWLESASDELAGALFQERPLSRDEQLRAFRLRRALTELRRIAQPTLDVLTDLSQDTEVHDQLQARHWTLLAERQDRVVRATEAVADALASVFDTSLALASQRMNTDVKRLTGWAAIIAVPTLVTGFVGMNVAFPGDGTQWGFWLYLVIMVAAAAVLFILFRRHNWI</sequence>
<dbReference type="PANTHER" id="PTHR46494">
    <property type="entry name" value="CORA FAMILY METAL ION TRANSPORTER (EUROFUNG)"/>
    <property type="match status" value="1"/>
</dbReference>
<gene>
    <name evidence="12" type="ORF">BKA15_004134</name>
</gene>
<accession>A0A7Y9I9Y5</accession>
<comment type="similarity">
    <text evidence="2">Belongs to the CorA metal ion transporter (MIT) (TC 1.A.35) family.</text>
</comment>
<dbReference type="Pfam" id="PF01544">
    <property type="entry name" value="CorA"/>
    <property type="match status" value="1"/>
</dbReference>
<evidence type="ECO:0000256" key="4">
    <source>
        <dbReference type="ARBA" id="ARBA00022475"/>
    </source>
</evidence>
<dbReference type="SUPFAM" id="SSF144083">
    <property type="entry name" value="Magnesium transport protein CorA, transmembrane region"/>
    <property type="match status" value="1"/>
</dbReference>
<keyword evidence="9" id="KW-0406">Ion transport</keyword>
<feature type="transmembrane region" description="Helical" evidence="11">
    <location>
        <begin position="310"/>
        <end position="330"/>
    </location>
</feature>
<evidence type="ECO:0000313" key="12">
    <source>
        <dbReference type="EMBL" id="NYE72805.1"/>
    </source>
</evidence>
<dbReference type="Gene3D" id="3.30.460.20">
    <property type="entry name" value="CorA soluble domain-like"/>
    <property type="match status" value="1"/>
</dbReference>
<reference evidence="12 13" key="1">
    <citation type="submission" date="2020-07" db="EMBL/GenBank/DDBJ databases">
        <title>Sequencing the genomes of 1000 actinobacteria strains.</title>
        <authorList>
            <person name="Klenk H.-P."/>
        </authorList>
    </citation>
    <scope>NUCLEOTIDE SEQUENCE [LARGE SCALE GENOMIC DNA]</scope>
    <source>
        <strain evidence="12 13">DSM 22083</strain>
    </source>
</reference>
<evidence type="ECO:0000256" key="3">
    <source>
        <dbReference type="ARBA" id="ARBA00022448"/>
    </source>
</evidence>
<keyword evidence="10 11" id="KW-0472">Membrane</keyword>
<proteinExistence type="inferred from homology"/>
<organism evidence="12 13">
    <name type="scientific">Microlunatus parietis</name>
    <dbReference type="NCBI Taxonomy" id="682979"/>
    <lineage>
        <taxon>Bacteria</taxon>
        <taxon>Bacillati</taxon>
        <taxon>Actinomycetota</taxon>
        <taxon>Actinomycetes</taxon>
        <taxon>Propionibacteriales</taxon>
        <taxon>Propionibacteriaceae</taxon>
        <taxon>Microlunatus</taxon>
    </lineage>
</organism>
<evidence type="ECO:0000256" key="6">
    <source>
        <dbReference type="ARBA" id="ARBA00022692"/>
    </source>
</evidence>
<evidence type="ECO:0000256" key="10">
    <source>
        <dbReference type="ARBA" id="ARBA00023136"/>
    </source>
</evidence>
<dbReference type="GO" id="GO:0005886">
    <property type="term" value="C:plasma membrane"/>
    <property type="evidence" value="ECO:0007669"/>
    <property type="project" value="UniProtKB-SubCell"/>
</dbReference>
<dbReference type="GO" id="GO:0050897">
    <property type="term" value="F:cobalt ion binding"/>
    <property type="evidence" value="ECO:0007669"/>
    <property type="project" value="TreeGrafter"/>
</dbReference>
<evidence type="ECO:0000256" key="9">
    <source>
        <dbReference type="ARBA" id="ARBA00023065"/>
    </source>
</evidence>
<protein>
    <submittedName>
        <fullName evidence="12">Magnesium transporter</fullName>
    </submittedName>
</protein>
<dbReference type="RefSeq" id="WP_179753851.1">
    <property type="nucleotide sequence ID" value="NZ_JACCBU010000001.1"/>
</dbReference>
<dbReference type="AlphaFoldDB" id="A0A7Y9I9Y5"/>
<dbReference type="SUPFAM" id="SSF143865">
    <property type="entry name" value="CorA soluble domain-like"/>
    <property type="match status" value="1"/>
</dbReference>
<feature type="transmembrane region" description="Helical" evidence="11">
    <location>
        <begin position="280"/>
        <end position="298"/>
    </location>
</feature>
<dbReference type="GO" id="GO:0015095">
    <property type="term" value="F:magnesium ion transmembrane transporter activity"/>
    <property type="evidence" value="ECO:0007669"/>
    <property type="project" value="TreeGrafter"/>
</dbReference>
<dbReference type="Gene3D" id="1.20.58.340">
    <property type="entry name" value="Magnesium transport protein CorA, transmembrane region"/>
    <property type="match status" value="2"/>
</dbReference>
<dbReference type="InterPro" id="IPR002523">
    <property type="entry name" value="MgTranspt_CorA/ZnTranspt_ZntB"/>
</dbReference>
<keyword evidence="13" id="KW-1185">Reference proteome</keyword>
<evidence type="ECO:0000256" key="11">
    <source>
        <dbReference type="SAM" id="Phobius"/>
    </source>
</evidence>
<evidence type="ECO:0000256" key="1">
    <source>
        <dbReference type="ARBA" id="ARBA00004651"/>
    </source>
</evidence>
<keyword evidence="4" id="KW-1003">Cell membrane</keyword>
<dbReference type="InterPro" id="IPR045863">
    <property type="entry name" value="CorA_TM1_TM2"/>
</dbReference>
<dbReference type="InterPro" id="IPR045861">
    <property type="entry name" value="CorA_cytoplasmic_dom"/>
</dbReference>